<dbReference type="AlphaFoldDB" id="A0A0D2KXQ5"/>
<evidence type="ECO:0000313" key="3">
    <source>
        <dbReference type="EMBL" id="KJA19307.1"/>
    </source>
</evidence>
<dbReference type="Pfam" id="PF24883">
    <property type="entry name" value="NPHP3_N"/>
    <property type="match status" value="1"/>
</dbReference>
<name>A0A0D2KXQ5_HYPSF</name>
<feature type="domain" description="Nephrocystin 3-like N-terminal" evidence="2">
    <location>
        <begin position="26"/>
        <end position="190"/>
    </location>
</feature>
<dbReference type="InterPro" id="IPR056884">
    <property type="entry name" value="NPHP3-like_N"/>
</dbReference>
<evidence type="ECO:0000313" key="4">
    <source>
        <dbReference type="Proteomes" id="UP000054270"/>
    </source>
</evidence>
<sequence length="762" mass="87975">MHDSGARYDAPKCHPNTRLAVLEHIMTWVFGSNDRNALILWLYGPAGAGKSAIMQSISEQCEALNLLLASFFFSRYDTTRDHAGSLVATIAYQISTRIPQISPALDAAISRDPLVFDKTLDAQIDVLVVRPLKYLTHSGYFEEYKSPPLLILIDGLDECNQKDHRQHILQAIARALRKNDLPIMFLISSRPETDIRFSFNSKDLVGLWDSIALGDTYEADDDIRLFLNDSFREIKETHPLKEHIPFAWPTLSVLDRLVAKSSGQFIYASVVVKYISTLDTPPPRQLDIILGVRAAHRGDIPFAEMDALYMHILSSVQDTQLMLDILALLMGYFDFRETWRPSDTSRFLGVDQEDVEIIFSSLASITARSKFRKTNHERRVYISHASLSDFLAYRNRSGRFHIDRALYTARLAHKGIKFLCSKRGVSRSFSQLPKKAALEFVEIFEAVAASPRPLQMSEDLYKDLKSLPLDLVWHNLLVLEPMSRRLFDWSPLEKIFEWLQPKSKALDIDTSIQADRRYRELHIHYARCLKPLVKKAYNQYFPLKYFPILMETLAHNFDLNGTCYDKAITTVLENWVPKDEPWNFSQKSELSLPCTIFKTIGQSGPKFDENPYIHAALQILRSLETGPSPNFMAAAHYPTHLFTGMRRLWAEDYRNRQSSKFAEQQKRNNINSGRIYKLQRELRLRKLQFGLRSRSKESYASLSWNRELVSKFLIPILDICPKSEKLMGSIDRRIGHIFLSYTTRRRLVCAIDTYKLRQWPTF</sequence>
<evidence type="ECO:0000259" key="2">
    <source>
        <dbReference type="Pfam" id="PF24883"/>
    </source>
</evidence>
<protein>
    <recommendedName>
        <fullName evidence="2">Nephrocystin 3-like N-terminal domain-containing protein</fullName>
    </recommendedName>
</protein>
<proteinExistence type="predicted"/>
<dbReference type="SUPFAM" id="SSF52540">
    <property type="entry name" value="P-loop containing nucleoside triphosphate hydrolases"/>
    <property type="match status" value="1"/>
</dbReference>
<evidence type="ECO:0000256" key="1">
    <source>
        <dbReference type="ARBA" id="ARBA00022737"/>
    </source>
</evidence>
<dbReference type="PANTHER" id="PTHR10039">
    <property type="entry name" value="AMELOGENIN"/>
    <property type="match status" value="1"/>
</dbReference>
<dbReference type="OrthoDB" id="163438at2759"/>
<dbReference type="Gene3D" id="3.40.50.300">
    <property type="entry name" value="P-loop containing nucleotide triphosphate hydrolases"/>
    <property type="match status" value="1"/>
</dbReference>
<dbReference type="PANTHER" id="PTHR10039:SF16">
    <property type="entry name" value="GPI INOSITOL-DEACYLASE"/>
    <property type="match status" value="1"/>
</dbReference>
<keyword evidence="4" id="KW-1185">Reference proteome</keyword>
<dbReference type="Proteomes" id="UP000054270">
    <property type="component" value="Unassembled WGS sequence"/>
</dbReference>
<organism evidence="3 4">
    <name type="scientific">Hypholoma sublateritium (strain FD-334 SS-4)</name>
    <dbReference type="NCBI Taxonomy" id="945553"/>
    <lineage>
        <taxon>Eukaryota</taxon>
        <taxon>Fungi</taxon>
        <taxon>Dikarya</taxon>
        <taxon>Basidiomycota</taxon>
        <taxon>Agaricomycotina</taxon>
        <taxon>Agaricomycetes</taxon>
        <taxon>Agaricomycetidae</taxon>
        <taxon>Agaricales</taxon>
        <taxon>Agaricineae</taxon>
        <taxon>Strophariaceae</taxon>
        <taxon>Hypholoma</taxon>
    </lineage>
</organism>
<keyword evidence="1" id="KW-0677">Repeat</keyword>
<dbReference type="EMBL" id="KN817579">
    <property type="protein sequence ID" value="KJA19307.1"/>
    <property type="molecule type" value="Genomic_DNA"/>
</dbReference>
<accession>A0A0D2KXQ5</accession>
<dbReference type="STRING" id="945553.A0A0D2KXQ5"/>
<reference evidence="4" key="1">
    <citation type="submission" date="2014-04" db="EMBL/GenBank/DDBJ databases">
        <title>Evolutionary Origins and Diversification of the Mycorrhizal Mutualists.</title>
        <authorList>
            <consortium name="DOE Joint Genome Institute"/>
            <consortium name="Mycorrhizal Genomics Consortium"/>
            <person name="Kohler A."/>
            <person name="Kuo A."/>
            <person name="Nagy L.G."/>
            <person name="Floudas D."/>
            <person name="Copeland A."/>
            <person name="Barry K.W."/>
            <person name="Cichocki N."/>
            <person name="Veneault-Fourrey C."/>
            <person name="LaButti K."/>
            <person name="Lindquist E.A."/>
            <person name="Lipzen A."/>
            <person name="Lundell T."/>
            <person name="Morin E."/>
            <person name="Murat C."/>
            <person name="Riley R."/>
            <person name="Ohm R."/>
            <person name="Sun H."/>
            <person name="Tunlid A."/>
            <person name="Henrissat B."/>
            <person name="Grigoriev I.V."/>
            <person name="Hibbett D.S."/>
            <person name="Martin F."/>
        </authorList>
    </citation>
    <scope>NUCLEOTIDE SEQUENCE [LARGE SCALE GENOMIC DNA]</scope>
    <source>
        <strain evidence="4">FD-334 SS-4</strain>
    </source>
</reference>
<gene>
    <name evidence="3" type="ORF">HYPSUDRAFT_44369</name>
</gene>
<dbReference type="InterPro" id="IPR027417">
    <property type="entry name" value="P-loop_NTPase"/>
</dbReference>